<organism evidence="2 3">
    <name type="scientific">Moesziomyces aphidis</name>
    <name type="common">Pseudozyma aphidis</name>
    <dbReference type="NCBI Taxonomy" id="84754"/>
    <lineage>
        <taxon>Eukaryota</taxon>
        <taxon>Fungi</taxon>
        <taxon>Dikarya</taxon>
        <taxon>Basidiomycota</taxon>
        <taxon>Ustilaginomycotina</taxon>
        <taxon>Ustilaginomycetes</taxon>
        <taxon>Ustilaginales</taxon>
        <taxon>Ustilaginaceae</taxon>
        <taxon>Moesziomyces</taxon>
    </lineage>
</organism>
<dbReference type="Proteomes" id="UP000019462">
    <property type="component" value="Unassembled WGS sequence"/>
</dbReference>
<protein>
    <submittedName>
        <fullName evidence="2">Uncharacterized protein</fullName>
    </submittedName>
</protein>
<reference evidence="2 3" key="1">
    <citation type="journal article" date="2014" name="Genome Announc.">
        <title>Genome sequence of the basidiomycetous fungus Pseudozyma aphidis DSM70725, an efficient producer of biosurfactant mannosylerythritol lipids.</title>
        <authorList>
            <person name="Lorenz S."/>
            <person name="Guenther M."/>
            <person name="Grumaz C."/>
            <person name="Rupp S."/>
            <person name="Zibek S."/>
            <person name="Sohn K."/>
        </authorList>
    </citation>
    <scope>NUCLEOTIDE SEQUENCE [LARGE SCALE GENOMIC DNA]</scope>
    <source>
        <strain evidence="3">ATCC 32657 / CBS 517.83 / DSM 70725 / JCM 10318 / NBRC 10182 / NRRL Y-7954 / St-0401</strain>
    </source>
</reference>
<feature type="compositionally biased region" description="Basic and acidic residues" evidence="1">
    <location>
        <begin position="155"/>
        <end position="165"/>
    </location>
</feature>
<dbReference type="HOGENOM" id="CLU_1215225_0_0_1"/>
<evidence type="ECO:0000256" key="1">
    <source>
        <dbReference type="SAM" id="MobiDB-lite"/>
    </source>
</evidence>
<proteinExistence type="predicted"/>
<gene>
    <name evidence="2" type="ORF">PaG_03614</name>
</gene>
<keyword evidence="3" id="KW-1185">Reference proteome</keyword>
<dbReference type="AlphaFoldDB" id="W3VMM9"/>
<sequence>MRVAIWLYCLVIPPPWHSLRRDYCKACSQPTAEANEASDARLRSTRLHLPGPPREMKWAPCRRKVKLLAPDDGAIQAQRGAQRPHICIHNQHASLQFSQPTIPIVGDQLAGERVLLETIVASPLREARKGPSGCAGFYGLVQAAWAGVVMKLGDKAPQRPSRPEHLPLSPLSSQRRFRRHLHASGSDASSLRLGRGSLNIGTDKLKLSWRSYRAGQIKFGRSHRDAHH</sequence>
<dbReference type="EMBL" id="AWNI01000012">
    <property type="protein sequence ID" value="ETS62057.1"/>
    <property type="molecule type" value="Genomic_DNA"/>
</dbReference>
<feature type="region of interest" description="Disordered" evidence="1">
    <location>
        <begin position="155"/>
        <end position="174"/>
    </location>
</feature>
<evidence type="ECO:0000313" key="3">
    <source>
        <dbReference type="Proteomes" id="UP000019462"/>
    </source>
</evidence>
<comment type="caution">
    <text evidence="2">The sequence shown here is derived from an EMBL/GenBank/DDBJ whole genome shotgun (WGS) entry which is preliminary data.</text>
</comment>
<evidence type="ECO:0000313" key="2">
    <source>
        <dbReference type="EMBL" id="ETS62057.1"/>
    </source>
</evidence>
<accession>W3VMM9</accession>
<name>W3VMM9_MOEAP</name>